<name>A0ABR3WIX7_9PEZI</name>
<dbReference type="InterPro" id="IPR046346">
    <property type="entry name" value="Aminoacid_DH-like_N_sf"/>
</dbReference>
<dbReference type="PANTHER" id="PTHR21089:SF1">
    <property type="entry name" value="BIFUNCTIONAL 3-DEHYDROQUINATE DEHYDRATASE_SHIKIMATE DEHYDROGENASE, CHLOROPLASTIC"/>
    <property type="match status" value="1"/>
</dbReference>
<dbReference type="EMBL" id="JAZHXJ010000383">
    <property type="protein sequence ID" value="KAL1862764.1"/>
    <property type="molecule type" value="Genomic_DNA"/>
</dbReference>
<dbReference type="Proteomes" id="UP001586593">
    <property type="component" value="Unassembled WGS sequence"/>
</dbReference>
<dbReference type="Pfam" id="PF08501">
    <property type="entry name" value="Shikimate_dh_N"/>
    <property type="match status" value="1"/>
</dbReference>
<feature type="domain" description="Shikimate dehydrogenase substrate binding N-terminal" evidence="1">
    <location>
        <begin position="36"/>
        <end position="116"/>
    </location>
</feature>
<comment type="caution">
    <text evidence="2">The sequence shown here is derived from an EMBL/GenBank/DDBJ whole genome shotgun (WGS) entry which is preliminary data.</text>
</comment>
<evidence type="ECO:0000259" key="1">
    <source>
        <dbReference type="Pfam" id="PF08501"/>
    </source>
</evidence>
<accession>A0ABR3WIX7</accession>
<evidence type="ECO:0000313" key="3">
    <source>
        <dbReference type="Proteomes" id="UP001586593"/>
    </source>
</evidence>
<sequence length="328" mass="36758">MALIRRGDVDTLAASFDFGTSFITEEHRRKRHRTFLFGYPISESLAPLLHDTLFRSIDLPWTYELHETQDASEFLPALKQSDVVGCAVTMPYKVAMMPAMDEVTEEGRVIGAINTVFLRRAADGSIRYIGTNTDCLGVRDAFLQNFPHVATWADGKPALVIGGGGACRAAIYALWKWLGADCVYVVNRLEEEVTAIANWFRGTNCPVKIVYVASVEQAAALETPALVVGTVPDFSPRLPGEVLARRIISHFLARSQKGYILEMCYHPKPRTEFYTLGERAGWNMLYGTEAMIWQGVAQQVLWSELPLDRFKLDEVHEVIAEAVRKSRQ</sequence>
<dbReference type="PANTHER" id="PTHR21089">
    <property type="entry name" value="SHIKIMATE DEHYDROGENASE"/>
    <property type="match status" value="1"/>
</dbReference>
<gene>
    <name evidence="2" type="ORF">VTK73DRAFT_6663</name>
</gene>
<dbReference type="SUPFAM" id="SSF51735">
    <property type="entry name" value="NAD(P)-binding Rossmann-fold domains"/>
    <property type="match status" value="1"/>
</dbReference>
<evidence type="ECO:0000313" key="2">
    <source>
        <dbReference type="EMBL" id="KAL1862764.1"/>
    </source>
</evidence>
<organism evidence="2 3">
    <name type="scientific">Phialemonium thermophilum</name>
    <dbReference type="NCBI Taxonomy" id="223376"/>
    <lineage>
        <taxon>Eukaryota</taxon>
        <taxon>Fungi</taxon>
        <taxon>Dikarya</taxon>
        <taxon>Ascomycota</taxon>
        <taxon>Pezizomycotina</taxon>
        <taxon>Sordariomycetes</taxon>
        <taxon>Sordariomycetidae</taxon>
        <taxon>Cephalothecales</taxon>
        <taxon>Cephalothecaceae</taxon>
        <taxon>Phialemonium</taxon>
    </lineage>
</organism>
<reference evidence="2 3" key="1">
    <citation type="journal article" date="2024" name="Commun. Biol.">
        <title>Comparative genomic analysis of thermophilic fungi reveals convergent evolutionary adaptations and gene losses.</title>
        <authorList>
            <person name="Steindorff A.S."/>
            <person name="Aguilar-Pontes M.V."/>
            <person name="Robinson A.J."/>
            <person name="Andreopoulos B."/>
            <person name="LaButti K."/>
            <person name="Kuo A."/>
            <person name="Mondo S."/>
            <person name="Riley R."/>
            <person name="Otillar R."/>
            <person name="Haridas S."/>
            <person name="Lipzen A."/>
            <person name="Grimwood J."/>
            <person name="Schmutz J."/>
            <person name="Clum A."/>
            <person name="Reid I.D."/>
            <person name="Moisan M.C."/>
            <person name="Butler G."/>
            <person name="Nguyen T.T.M."/>
            <person name="Dewar K."/>
            <person name="Conant G."/>
            <person name="Drula E."/>
            <person name="Henrissat B."/>
            <person name="Hansel C."/>
            <person name="Singer S."/>
            <person name="Hutchinson M.I."/>
            <person name="de Vries R.P."/>
            <person name="Natvig D.O."/>
            <person name="Powell A.J."/>
            <person name="Tsang A."/>
            <person name="Grigoriev I.V."/>
        </authorList>
    </citation>
    <scope>NUCLEOTIDE SEQUENCE [LARGE SCALE GENOMIC DNA]</scope>
    <source>
        <strain evidence="2 3">ATCC 24622</strain>
    </source>
</reference>
<dbReference type="Gene3D" id="3.40.50.720">
    <property type="entry name" value="NAD(P)-binding Rossmann-like Domain"/>
    <property type="match status" value="1"/>
</dbReference>
<proteinExistence type="predicted"/>
<dbReference type="InterPro" id="IPR036291">
    <property type="entry name" value="NAD(P)-bd_dom_sf"/>
</dbReference>
<dbReference type="SUPFAM" id="SSF53223">
    <property type="entry name" value="Aminoacid dehydrogenase-like, N-terminal domain"/>
    <property type="match status" value="1"/>
</dbReference>
<keyword evidence="3" id="KW-1185">Reference proteome</keyword>
<dbReference type="Gene3D" id="3.40.50.10860">
    <property type="entry name" value="Leucine Dehydrogenase, chain A, domain 1"/>
    <property type="match status" value="1"/>
</dbReference>
<dbReference type="CDD" id="cd01065">
    <property type="entry name" value="NAD_bind_Shikimate_DH"/>
    <property type="match status" value="1"/>
</dbReference>
<dbReference type="InterPro" id="IPR013708">
    <property type="entry name" value="Shikimate_DH-bd_N"/>
</dbReference>
<dbReference type="InterPro" id="IPR022893">
    <property type="entry name" value="Shikimate_DH_fam"/>
</dbReference>
<protein>
    <recommendedName>
        <fullName evidence="1">Shikimate dehydrogenase substrate binding N-terminal domain-containing protein</fullName>
    </recommendedName>
</protein>